<protein>
    <recommendedName>
        <fullName evidence="2">DUF402 domain-containing protein</fullName>
    </recommendedName>
</protein>
<dbReference type="PANTHER" id="PTHR39159">
    <property type="match status" value="1"/>
</dbReference>
<keyword evidence="1" id="KW-0378">Hydrolase</keyword>
<proteinExistence type="predicted"/>
<reference evidence="3 4" key="1">
    <citation type="submission" date="2016-10" db="EMBL/GenBank/DDBJ databases">
        <authorList>
            <person name="Varghese N."/>
            <person name="Submissions S."/>
        </authorList>
    </citation>
    <scope>NUCLEOTIDE SEQUENCE [LARGE SCALE GENOMIC DNA]</scope>
    <source>
        <strain evidence="3 4">DSM 21619</strain>
    </source>
</reference>
<dbReference type="Pfam" id="PF04167">
    <property type="entry name" value="DUF402"/>
    <property type="match status" value="1"/>
</dbReference>
<dbReference type="Proteomes" id="UP000199735">
    <property type="component" value="Unassembled WGS sequence"/>
</dbReference>
<evidence type="ECO:0000256" key="1">
    <source>
        <dbReference type="ARBA" id="ARBA00022801"/>
    </source>
</evidence>
<gene>
    <name evidence="3" type="ORF">SAMN04489762_1189</name>
</gene>
<sequence>MDKMIHMKSLKYPDIPHYEWKGRLLRKTPEYVMVLCESGREMKHHTKNTTFTIDVTSLEYFFLKEGYTVAMEIEEGKILSYYCNIAMPSVLHGDQISFVDLDLDLVKRRNADWMIVDEDEFEIHSVKYGYPAEIKEYALKSLDLLQKKINEGLFPFDGSGLEVIERIKSVEDK</sequence>
<evidence type="ECO:0000313" key="4">
    <source>
        <dbReference type="Proteomes" id="UP000199735"/>
    </source>
</evidence>
<dbReference type="AlphaFoldDB" id="A0AAX2EDL9"/>
<dbReference type="InterPro" id="IPR007295">
    <property type="entry name" value="DUF402"/>
</dbReference>
<dbReference type="GO" id="GO:0016787">
    <property type="term" value="F:hydrolase activity"/>
    <property type="evidence" value="ECO:0007669"/>
    <property type="project" value="UniProtKB-KW"/>
</dbReference>
<dbReference type="PANTHER" id="PTHR39159:SF1">
    <property type="entry name" value="UPF0374 PROTEIN YGAC"/>
    <property type="match status" value="1"/>
</dbReference>
<accession>A0AAX2EDL9</accession>
<comment type="caution">
    <text evidence="3">The sequence shown here is derived from an EMBL/GenBank/DDBJ whole genome shotgun (WGS) entry which is preliminary data.</text>
</comment>
<feature type="domain" description="DUF402" evidence="2">
    <location>
        <begin position="42"/>
        <end position="152"/>
    </location>
</feature>
<dbReference type="InterPro" id="IPR035930">
    <property type="entry name" value="FomD-like_sf"/>
</dbReference>
<dbReference type="InterPro" id="IPR050212">
    <property type="entry name" value="Ntdp-like"/>
</dbReference>
<evidence type="ECO:0000259" key="2">
    <source>
        <dbReference type="Pfam" id="PF04167"/>
    </source>
</evidence>
<dbReference type="SUPFAM" id="SSF159234">
    <property type="entry name" value="FomD-like"/>
    <property type="match status" value="1"/>
</dbReference>
<dbReference type="EMBL" id="FOCD01000001">
    <property type="protein sequence ID" value="SEM84568.1"/>
    <property type="molecule type" value="Genomic_DNA"/>
</dbReference>
<name>A0AAX2EDL9_9BACI</name>
<organism evidence="3 4">
    <name type="scientific">Terribacillus saccharophilus</name>
    <dbReference type="NCBI Taxonomy" id="361277"/>
    <lineage>
        <taxon>Bacteria</taxon>
        <taxon>Bacillati</taxon>
        <taxon>Bacillota</taxon>
        <taxon>Bacilli</taxon>
        <taxon>Bacillales</taxon>
        <taxon>Bacillaceae</taxon>
        <taxon>Terribacillus</taxon>
    </lineage>
</organism>
<dbReference type="Gene3D" id="2.40.380.10">
    <property type="entry name" value="FomD-like"/>
    <property type="match status" value="1"/>
</dbReference>
<evidence type="ECO:0000313" key="3">
    <source>
        <dbReference type="EMBL" id="SEM84568.1"/>
    </source>
</evidence>